<evidence type="ECO:0000259" key="4">
    <source>
        <dbReference type="Pfam" id="PF20041"/>
    </source>
</evidence>
<reference evidence="5" key="2">
    <citation type="submission" date="2023-04" db="EMBL/GenBank/DDBJ databases">
        <title>Paracnuella aquatica gen. nov., sp. nov., a member of the family Chitinophagaceae isolated from a hot spring.</title>
        <authorList>
            <person name="Wang C."/>
        </authorList>
    </citation>
    <scope>NUCLEOTIDE SEQUENCE</scope>
    <source>
        <strain evidence="5">LB-8</strain>
    </source>
</reference>
<dbReference type="Pfam" id="PF04151">
    <property type="entry name" value="PPC"/>
    <property type="match status" value="1"/>
</dbReference>
<evidence type="ECO:0000313" key="6">
    <source>
        <dbReference type="Proteomes" id="UP001155483"/>
    </source>
</evidence>
<dbReference type="Pfam" id="PF20041">
    <property type="entry name" value="DUF6443"/>
    <property type="match status" value="1"/>
</dbReference>
<keyword evidence="2" id="KW-0732">Signal</keyword>
<feature type="domain" description="DUF6443" evidence="4">
    <location>
        <begin position="161"/>
        <end position="302"/>
    </location>
</feature>
<evidence type="ECO:0000256" key="2">
    <source>
        <dbReference type="SAM" id="SignalP"/>
    </source>
</evidence>
<feature type="signal peptide" evidence="2">
    <location>
        <begin position="1"/>
        <end position="26"/>
    </location>
</feature>
<feature type="chain" id="PRO_5040940808" evidence="2">
    <location>
        <begin position="27"/>
        <end position="1559"/>
    </location>
</feature>
<keyword evidence="6" id="KW-1185">Reference proteome</keyword>
<organism evidence="5 6">
    <name type="scientific">Paraflavisolibacter caeni</name>
    <dbReference type="NCBI Taxonomy" id="2982496"/>
    <lineage>
        <taxon>Bacteria</taxon>
        <taxon>Pseudomonadati</taxon>
        <taxon>Bacteroidota</taxon>
        <taxon>Chitinophagia</taxon>
        <taxon>Chitinophagales</taxon>
        <taxon>Chitinophagaceae</taxon>
        <taxon>Paraflavisolibacter</taxon>
    </lineage>
</organism>
<protein>
    <submittedName>
        <fullName evidence="5">DUF6443 domain-containing protein</fullName>
    </submittedName>
</protein>
<dbReference type="RefSeq" id="WP_279296662.1">
    <property type="nucleotide sequence ID" value="NZ_JAOTIF010000004.1"/>
</dbReference>
<dbReference type="NCBIfam" id="TIGR03696">
    <property type="entry name" value="Rhs_assc_core"/>
    <property type="match status" value="1"/>
</dbReference>
<proteinExistence type="predicted"/>
<dbReference type="InterPro" id="IPR007280">
    <property type="entry name" value="Peptidase_C_arc/bac"/>
</dbReference>
<dbReference type="Proteomes" id="UP001155483">
    <property type="component" value="Unassembled WGS sequence"/>
</dbReference>
<dbReference type="Gene3D" id="2.180.10.10">
    <property type="entry name" value="RHS repeat-associated core"/>
    <property type="match status" value="2"/>
</dbReference>
<dbReference type="InterPro" id="IPR022385">
    <property type="entry name" value="Rhs_assc_core"/>
</dbReference>
<evidence type="ECO:0000259" key="3">
    <source>
        <dbReference type="Pfam" id="PF04151"/>
    </source>
</evidence>
<accession>A0A9X2XUD8</accession>
<evidence type="ECO:0000313" key="5">
    <source>
        <dbReference type="EMBL" id="MCU7549221.1"/>
    </source>
</evidence>
<comment type="caution">
    <text evidence="5">The sequence shown here is derived from an EMBL/GenBank/DDBJ whole genome shotgun (WGS) entry which is preliminary data.</text>
</comment>
<feature type="domain" description="Peptidase C-terminal archaeal/bacterial" evidence="3">
    <location>
        <begin position="66"/>
        <end position="128"/>
    </location>
</feature>
<sequence>MKRICFAGTVVLLLAMLCPLLSPAQGANMSNPIVMGNYSGGSHPYTDNRNNSGYGNDYGQASEDIFYQFTVQRATQIDISTCSSGFDTYLHLLNSTGGSIATNDDNGPLCTGSRASIRTTLAAGTYYIVTEGYGTGSGTISLSVNLVVQATVMIDPRNFVKTWEATAPVTDASALVGKGLREVKHSVTYFDGLGRPEQTVIKKGSLSDSGNTDIVTPFEYDNFGREVKKYMPYVASSSDGLYKATALADQLSFNQGWYSSQNETSFFGQTVYESSPLNRVDKQMAPGINWVGNNKGIETKYWLNTSADAVRVWSVSDVSNDFGTYSTTAIYGEGQLYKNVTVDEKGSQVEEFKDKEGRVILKKVQLTAAADGSGGSGHGGWLCTYYIYDDLGLLRAVLQPRAVELLEGNGWGLTTDMLNELCFRYEYDTRGRMIQKKVPGAGAVQLVYDTRDRLVMSQDANMRSKQQWLVTVYDNNFNRPVATYLITDPTYYSDAAYHRGQALSSTAYPTVSNYSNELLTETHYDGDYSGLPAGLSGSLQNVYGSYLDYNLTATDYAEPLMQASRSVGLVSWTKVKVLGDTKYLYSVNIYDEKGRVIQVQSTNVSDGIDIVTTRYDFAGKVLRNHVRHQKGGTTSQSYEVATLNIYDDLGRVTRIEKNVGGSGWKKISSMEYDALGQLKSKKLAPDYNGTGLESLTYEYNIRGWLLGTNRDYAKSTSSTANYFGFDLGYDKQSIASLGSYSAPQYNGNITGTVWKSTGDDEVRKYDFSYDAANRLTDADFNQYTGGFNRSAGLDFSVSNLSYDANGNIKTMNQKGWKVTGSTDIDILSYSYFKNGASNKLQAVSDGVTTDNKMGDFTNKNTSDDYGYDPNGNLITDLNKRIGTTTGVDLSSGGAISYNHLNLPTQIIVKDDNGNQKGTITYVYDAAGNKLKKVVAETGQPTKTTLYLFGTYEDDVLQFLPQEEGRIRYKAADGSFVYDYFLKDHLGNVRMVLTEEVKTDPYETLTFEDANKSQQNAQWENSNGQSINVDGARGGSQVNFGGTMTYAMLVRKSSANGSIGATKFLKVMAGDRIHTKVDYFFNGPSSTNGVANPVGSFVNSLISSFTNTATPVGLLKGEATTITNQLQSNTAFTSFINPTPSSSGGDEAPKAYLCVLFFDEQFHFDQTSSRVYPVDYTPGVRNTIDRTFSNAITVGKNGYAYVYFTNESDELVYFDNFNLSHERGPILEETHYYPFGLTMQGISSKAMGGIDNKFEYNGIEHNESFDLNTYDAFYRTYDPQIGRWWQIDPLAERSESWSPYAANFDNPISFSDPLGDYPPQDGNSNEVNRIKKNKDGSYTITETTTSRKTTGNSKTLLKSGSYQHPGGIKVNQYSNSVTQQVSETVSTTTIDAKGNVVNSSSATTSHNESYNYETIETQGGGRILETRDLGGVLHDGKETVTNGSIVGPFANTAKVALSGPHNVFPVYDDAQVYLNMEFGDNAISPLVKAVEGFRKGSEQEERVYKAGRVIYNTARYTGKYNESSGSHLQENRFKSNYYSTYQSYIEKASAENKGGKPKVK</sequence>
<evidence type="ECO:0000256" key="1">
    <source>
        <dbReference type="SAM" id="MobiDB-lite"/>
    </source>
</evidence>
<dbReference type="EMBL" id="JAOTIF010000004">
    <property type="protein sequence ID" value="MCU7549221.1"/>
    <property type="molecule type" value="Genomic_DNA"/>
</dbReference>
<reference evidence="5" key="1">
    <citation type="submission" date="2022-09" db="EMBL/GenBank/DDBJ databases">
        <authorList>
            <person name="Yuan C."/>
            <person name="Ke Z."/>
        </authorList>
    </citation>
    <scope>NUCLEOTIDE SEQUENCE</scope>
    <source>
        <strain evidence="5">LB-8</strain>
    </source>
</reference>
<gene>
    <name evidence="5" type="ORF">OCK74_08845</name>
</gene>
<feature type="compositionally biased region" description="Polar residues" evidence="1">
    <location>
        <begin position="1011"/>
        <end position="1027"/>
    </location>
</feature>
<feature type="region of interest" description="Disordered" evidence="1">
    <location>
        <begin position="1010"/>
        <end position="1029"/>
    </location>
</feature>
<name>A0A9X2XUD8_9BACT</name>
<dbReference type="InterPro" id="IPR045619">
    <property type="entry name" value="DUF6443"/>
</dbReference>